<organism evidence="4 5">
    <name type="scientific">Apiospora saccharicola</name>
    <dbReference type="NCBI Taxonomy" id="335842"/>
    <lineage>
        <taxon>Eukaryota</taxon>
        <taxon>Fungi</taxon>
        <taxon>Dikarya</taxon>
        <taxon>Ascomycota</taxon>
        <taxon>Pezizomycotina</taxon>
        <taxon>Sordariomycetes</taxon>
        <taxon>Xylariomycetidae</taxon>
        <taxon>Amphisphaeriales</taxon>
        <taxon>Apiosporaceae</taxon>
        <taxon>Apiospora</taxon>
    </lineage>
</organism>
<sequence>MVLPGKPVPDEDTDESDEERLSAIQPDDVTVAIFCALAYESVAVKYTLDEELSCASETAGRQNYVYSFGRIAKHNIVIARPVQMGPVNAAQCAATVSQQFPNVRLALMVGIGAGIPSDKLDIRLGDVAVSVPNDNHPGVIEYDFGKYEVDGEFVRKGSLNTPPRILISAIGSLEEDELMDKSPIKKIFKRITKQPRFGRPSSGDILFDDTFSHVQRGSDCTACQASPDMKVVPRDERPLAMPVTHRGLILSGGGVIKNPEDRERLRRGYQGAVCFEMEAAGIMNEIPCLVIRGICDYADTHKQDGWHYYAAAAAAAYCKAVLLRVPGEQVKEIRPMKEIIDKALHASEHLKKIRKWLSPPDPSTNFNIARRQHYQGTGQWFLKSEAYKKWKTKRNSLLWLNGIPGCGKTVLSSSIVDDLEQGIISSNVVYFYFDFNDVAKQSLEKAIASLVLQLYCKRTDLQREADVLYSSCHDGSRQPDSPSLFKLFQSMVQKAGEVWIVLDALDECHGRNEGFAGGLLPWTRCLRNAGLDVHLLVTSRPEQDIQATIESWAYADEIVSLQSGLVSDDINAYIKARTREMPRWQSRPDMQDKIESALVKKADGM</sequence>
<dbReference type="SUPFAM" id="SSF52540">
    <property type="entry name" value="P-loop containing nucleoside triphosphate hydrolases"/>
    <property type="match status" value="1"/>
</dbReference>
<evidence type="ECO:0000313" key="4">
    <source>
        <dbReference type="EMBL" id="KAK8052793.1"/>
    </source>
</evidence>
<dbReference type="InterPro" id="IPR000845">
    <property type="entry name" value="Nucleoside_phosphorylase_d"/>
</dbReference>
<evidence type="ECO:0008006" key="6">
    <source>
        <dbReference type="Google" id="ProtNLM"/>
    </source>
</evidence>
<dbReference type="SUPFAM" id="SSF53167">
    <property type="entry name" value="Purine and uridine phosphorylases"/>
    <property type="match status" value="1"/>
</dbReference>
<feature type="domain" description="Nephrocystin 3-like N-terminal" evidence="3">
    <location>
        <begin position="376"/>
        <end position="540"/>
    </location>
</feature>
<protein>
    <recommendedName>
        <fullName evidence="6">Nucleoside phosphorylase domain-containing protein</fullName>
    </recommendedName>
</protein>
<accession>A0ABR1U1V0</accession>
<dbReference type="Gene3D" id="3.40.50.300">
    <property type="entry name" value="P-loop containing nucleotide triphosphate hydrolases"/>
    <property type="match status" value="1"/>
</dbReference>
<dbReference type="Pfam" id="PF01048">
    <property type="entry name" value="PNP_UDP_1"/>
    <property type="match status" value="1"/>
</dbReference>
<gene>
    <name evidence="4" type="ORF">PG996_012094</name>
</gene>
<name>A0ABR1U1V0_9PEZI</name>
<dbReference type="Pfam" id="PF24883">
    <property type="entry name" value="NPHP3_N"/>
    <property type="match status" value="1"/>
</dbReference>
<dbReference type="Gene3D" id="3.40.50.1580">
    <property type="entry name" value="Nucleoside phosphorylase domain"/>
    <property type="match status" value="1"/>
</dbReference>
<dbReference type="PANTHER" id="PTHR46082">
    <property type="entry name" value="ATP/GTP-BINDING PROTEIN-RELATED"/>
    <property type="match status" value="1"/>
</dbReference>
<evidence type="ECO:0000259" key="3">
    <source>
        <dbReference type="Pfam" id="PF24883"/>
    </source>
</evidence>
<feature type="domain" description="Nucleoside phosphorylase" evidence="2">
    <location>
        <begin position="31"/>
        <end position="316"/>
    </location>
</feature>
<keyword evidence="1" id="KW-0677">Repeat</keyword>
<comment type="caution">
    <text evidence="4">The sequence shown here is derived from an EMBL/GenBank/DDBJ whole genome shotgun (WGS) entry which is preliminary data.</text>
</comment>
<dbReference type="InterPro" id="IPR027417">
    <property type="entry name" value="P-loop_NTPase"/>
</dbReference>
<reference evidence="4 5" key="1">
    <citation type="submission" date="2023-01" db="EMBL/GenBank/DDBJ databases">
        <title>Analysis of 21 Apiospora genomes using comparative genomics revels a genus with tremendous synthesis potential of carbohydrate active enzymes and secondary metabolites.</title>
        <authorList>
            <person name="Sorensen T."/>
        </authorList>
    </citation>
    <scope>NUCLEOTIDE SEQUENCE [LARGE SCALE GENOMIC DNA]</scope>
    <source>
        <strain evidence="4 5">CBS 83171</strain>
    </source>
</reference>
<dbReference type="PANTHER" id="PTHR46082:SF11">
    <property type="entry name" value="AAA+ ATPASE DOMAIN-CONTAINING PROTEIN-RELATED"/>
    <property type="match status" value="1"/>
</dbReference>
<dbReference type="Proteomes" id="UP001446871">
    <property type="component" value="Unassembled WGS sequence"/>
</dbReference>
<dbReference type="EMBL" id="JAQQWM010000008">
    <property type="protein sequence ID" value="KAK8052793.1"/>
    <property type="molecule type" value="Genomic_DNA"/>
</dbReference>
<evidence type="ECO:0000313" key="5">
    <source>
        <dbReference type="Proteomes" id="UP001446871"/>
    </source>
</evidence>
<proteinExistence type="predicted"/>
<evidence type="ECO:0000256" key="1">
    <source>
        <dbReference type="ARBA" id="ARBA00022737"/>
    </source>
</evidence>
<dbReference type="InterPro" id="IPR053137">
    <property type="entry name" value="NLR-like"/>
</dbReference>
<dbReference type="InterPro" id="IPR056884">
    <property type="entry name" value="NPHP3-like_N"/>
</dbReference>
<keyword evidence="5" id="KW-1185">Reference proteome</keyword>
<evidence type="ECO:0000259" key="2">
    <source>
        <dbReference type="Pfam" id="PF01048"/>
    </source>
</evidence>
<dbReference type="InterPro" id="IPR035994">
    <property type="entry name" value="Nucleoside_phosphorylase_sf"/>
</dbReference>